<protein>
    <submittedName>
        <fullName evidence="1">Uncharacterized protein</fullName>
    </submittedName>
</protein>
<sequence>MEMINRYHGPAALPAAVAMWSAGPVVPSVARPSAPQVHQVEVQAELILASTPSGIEGTSGFTGKGNTGAMKRLLDARGVPPRGRPV</sequence>
<gene>
    <name evidence="1" type="ORF">AWW66_05710</name>
</gene>
<organism evidence="1 2">
    <name type="scientific">Micromonospora rosaria</name>
    <dbReference type="NCBI Taxonomy" id="47874"/>
    <lineage>
        <taxon>Bacteria</taxon>
        <taxon>Bacillati</taxon>
        <taxon>Actinomycetota</taxon>
        <taxon>Actinomycetes</taxon>
        <taxon>Micromonosporales</taxon>
        <taxon>Micromonosporaceae</taxon>
        <taxon>Micromonospora</taxon>
    </lineage>
</organism>
<reference evidence="1 2" key="1">
    <citation type="submission" date="2016-01" db="EMBL/GenBank/DDBJ databases">
        <title>Whole genome sequence and analysis of Micromonospora rosaria DSM 803, which can produce antibacterial substance rosamicin.</title>
        <authorList>
            <person name="Yang H."/>
            <person name="He X."/>
            <person name="Zhu D."/>
        </authorList>
    </citation>
    <scope>NUCLEOTIDE SEQUENCE [LARGE SCALE GENOMIC DNA]</scope>
    <source>
        <strain evidence="1 2">DSM 803</strain>
    </source>
</reference>
<accession>A0A136PXI5</accession>
<dbReference type="AlphaFoldDB" id="A0A136PXI5"/>
<evidence type="ECO:0000313" key="1">
    <source>
        <dbReference type="EMBL" id="KXK62984.1"/>
    </source>
</evidence>
<comment type="caution">
    <text evidence="1">The sequence shown here is derived from an EMBL/GenBank/DDBJ whole genome shotgun (WGS) entry which is preliminary data.</text>
</comment>
<evidence type="ECO:0000313" key="2">
    <source>
        <dbReference type="Proteomes" id="UP000070620"/>
    </source>
</evidence>
<name>A0A136PXI5_9ACTN</name>
<dbReference type="RefSeq" id="WP_067360753.1">
    <property type="nucleotide sequence ID" value="NZ_JBIUBN010000001.1"/>
</dbReference>
<dbReference type="EMBL" id="LRQV01000011">
    <property type="protein sequence ID" value="KXK62984.1"/>
    <property type="molecule type" value="Genomic_DNA"/>
</dbReference>
<proteinExistence type="predicted"/>
<keyword evidence="2" id="KW-1185">Reference proteome</keyword>
<dbReference type="Proteomes" id="UP000070620">
    <property type="component" value="Unassembled WGS sequence"/>
</dbReference>